<dbReference type="EMBL" id="RHHQ01000017">
    <property type="protein sequence ID" value="RNB84636.1"/>
    <property type="molecule type" value="Genomic_DNA"/>
</dbReference>
<dbReference type="InterPro" id="IPR021269">
    <property type="entry name" value="DUF2848"/>
</dbReference>
<evidence type="ECO:0000313" key="1">
    <source>
        <dbReference type="EMBL" id="RNB84636.1"/>
    </source>
</evidence>
<accession>A0A3M8D9D9</accession>
<reference evidence="1 2" key="1">
    <citation type="submission" date="2018-10" db="EMBL/GenBank/DDBJ databases">
        <title>Phylogenomics of Brevibacillus.</title>
        <authorList>
            <person name="Dunlap C."/>
        </authorList>
    </citation>
    <scope>NUCLEOTIDE SEQUENCE [LARGE SCALE GENOMIC DNA]</scope>
    <source>
        <strain evidence="1 2">JCM 15716</strain>
    </source>
</reference>
<comment type="caution">
    <text evidence="1">The sequence shown here is derived from an EMBL/GenBank/DDBJ whole genome shotgun (WGS) entry which is preliminary data.</text>
</comment>
<dbReference type="Pfam" id="PF11010">
    <property type="entry name" value="DUF2848"/>
    <property type="match status" value="1"/>
</dbReference>
<protein>
    <submittedName>
        <fullName evidence="1">DUF2848 domain-containing protein</fullName>
    </submittedName>
</protein>
<dbReference type="OrthoDB" id="9792678at2"/>
<dbReference type="AlphaFoldDB" id="A0A3M8D9D9"/>
<gene>
    <name evidence="1" type="ORF">EDM56_21260</name>
</gene>
<sequence>MKIQSNEMMLEWEPTRLIIAGYTGKDQEAVQRHIDELKELGIPAPPRVPMIYDLSPELMQVTDEITVVQNHSSGEAEAVLMDIDGAWYLGLGSDHTDRVLEANSIQKSKQVCLKPVSPQVWPLDAIRAYWDEIEMESWIIDGGVHHLYQRGTLGSFLNPDELLHILRERDYVSEGMAVFCGTLPLHSGTFLFGDTFLATLRDPRTGNKIQLTYHIKQLKDAEEA</sequence>
<organism evidence="1 2">
    <name type="scientific">Brevibacillus fluminis</name>
    <dbReference type="NCBI Taxonomy" id="511487"/>
    <lineage>
        <taxon>Bacteria</taxon>
        <taxon>Bacillati</taxon>
        <taxon>Bacillota</taxon>
        <taxon>Bacilli</taxon>
        <taxon>Bacillales</taxon>
        <taxon>Paenibacillaceae</taxon>
        <taxon>Brevibacillus</taxon>
    </lineage>
</organism>
<name>A0A3M8D9D9_9BACL</name>
<dbReference type="Proteomes" id="UP000271031">
    <property type="component" value="Unassembled WGS sequence"/>
</dbReference>
<keyword evidence="2" id="KW-1185">Reference proteome</keyword>
<dbReference type="RefSeq" id="WP_122919918.1">
    <property type="nucleotide sequence ID" value="NZ_RHHQ01000017.1"/>
</dbReference>
<proteinExistence type="predicted"/>
<evidence type="ECO:0000313" key="2">
    <source>
        <dbReference type="Proteomes" id="UP000271031"/>
    </source>
</evidence>